<feature type="region of interest" description="Disordered" evidence="2">
    <location>
        <begin position="177"/>
        <end position="211"/>
    </location>
</feature>
<keyword evidence="1" id="KW-0175">Coiled coil</keyword>
<organism evidence="3 4">
    <name type="scientific">Panicum virgatum</name>
    <name type="common">Blackwell switchgrass</name>
    <dbReference type="NCBI Taxonomy" id="38727"/>
    <lineage>
        <taxon>Eukaryota</taxon>
        <taxon>Viridiplantae</taxon>
        <taxon>Streptophyta</taxon>
        <taxon>Embryophyta</taxon>
        <taxon>Tracheophyta</taxon>
        <taxon>Spermatophyta</taxon>
        <taxon>Magnoliopsida</taxon>
        <taxon>Liliopsida</taxon>
        <taxon>Poales</taxon>
        <taxon>Poaceae</taxon>
        <taxon>PACMAD clade</taxon>
        <taxon>Panicoideae</taxon>
        <taxon>Panicodae</taxon>
        <taxon>Paniceae</taxon>
        <taxon>Panicinae</taxon>
        <taxon>Panicum</taxon>
        <taxon>Panicum sect. Hiantes</taxon>
    </lineage>
</organism>
<feature type="compositionally biased region" description="Basic and acidic residues" evidence="2">
    <location>
        <begin position="177"/>
        <end position="199"/>
    </location>
</feature>
<accession>A0A8T0PVQ6</accession>
<keyword evidence="4" id="KW-1185">Reference proteome</keyword>
<protein>
    <submittedName>
        <fullName evidence="3">Uncharacterized protein</fullName>
    </submittedName>
</protein>
<evidence type="ECO:0000256" key="2">
    <source>
        <dbReference type="SAM" id="MobiDB-lite"/>
    </source>
</evidence>
<sequence>MEQLTNIGWNNLYQYTNKGAQKTREAKLTISYVKTLAQIIDQLGLEEPKIAYEKGESGTFHATIEVDLVNWVSMGYRGQREFTGKSTVSARRAIGKAARKVVNTLEKYGLVKINDFSRKQLKLWKKRVMNIAKVCKELIEERDVLERNNAYLQNKHNKLLAENARIEEEISRLEEKIVGRAEGEKEDKEPTSKNNHLDGDNTTMEEFMEVK</sequence>
<dbReference type="AlphaFoldDB" id="A0A8T0PVQ6"/>
<comment type="caution">
    <text evidence="3">The sequence shown here is derived from an EMBL/GenBank/DDBJ whole genome shotgun (WGS) entry which is preliminary data.</text>
</comment>
<feature type="coiled-coil region" evidence="1">
    <location>
        <begin position="128"/>
        <end position="176"/>
    </location>
</feature>
<name>A0A8T0PVQ6_PANVG</name>
<proteinExistence type="predicted"/>
<dbReference type="Proteomes" id="UP000823388">
    <property type="component" value="Chromosome 7N"/>
</dbReference>
<gene>
    <name evidence="3" type="ORF">PVAP13_7NG085045</name>
</gene>
<dbReference type="EMBL" id="CM029050">
    <property type="protein sequence ID" value="KAG2564559.1"/>
    <property type="molecule type" value="Genomic_DNA"/>
</dbReference>
<evidence type="ECO:0000313" key="3">
    <source>
        <dbReference type="EMBL" id="KAG2564559.1"/>
    </source>
</evidence>
<reference evidence="3" key="1">
    <citation type="submission" date="2020-05" db="EMBL/GenBank/DDBJ databases">
        <title>WGS assembly of Panicum virgatum.</title>
        <authorList>
            <person name="Lovell J.T."/>
            <person name="Jenkins J."/>
            <person name="Shu S."/>
            <person name="Juenger T.E."/>
            <person name="Schmutz J."/>
        </authorList>
    </citation>
    <scope>NUCLEOTIDE SEQUENCE</scope>
    <source>
        <strain evidence="3">AP13</strain>
    </source>
</reference>
<evidence type="ECO:0000313" key="4">
    <source>
        <dbReference type="Proteomes" id="UP000823388"/>
    </source>
</evidence>
<evidence type="ECO:0000256" key="1">
    <source>
        <dbReference type="SAM" id="Coils"/>
    </source>
</evidence>